<dbReference type="PANTHER" id="PTHR15364">
    <property type="entry name" value="2'-DEOXYNUCLEOSIDE 5'-PHOSPHATE N-HYDROLASE 1"/>
    <property type="match status" value="1"/>
</dbReference>
<evidence type="ECO:0000313" key="1">
    <source>
        <dbReference type="EMBL" id="GLS23084.1"/>
    </source>
</evidence>
<sequence>MKVYLAGPEVFLPNAREVLDAKIALAQRYGFTPVSPGDLEIPAYETKRGHGLAISAVNEKLMLSAEMIIANLTPFRGIAADVGTVYELGFMCARNCPAYGFSNVARDHFERLKAYYGGAVHPDAQGRPRGPDGLAVEDFEMIENLMLDGGIEARGGAFVTREVAAEAMFTDLGAFEECLSIAARRLLARH</sequence>
<evidence type="ECO:0000313" key="2">
    <source>
        <dbReference type="Proteomes" id="UP001156882"/>
    </source>
</evidence>
<name>A0ABQ6CWL3_9HYPH</name>
<dbReference type="Proteomes" id="UP001156882">
    <property type="component" value="Unassembled WGS sequence"/>
</dbReference>
<dbReference type="RefSeq" id="WP_284316016.1">
    <property type="nucleotide sequence ID" value="NZ_BSPC01000069.1"/>
</dbReference>
<dbReference type="Gene3D" id="3.40.50.450">
    <property type="match status" value="1"/>
</dbReference>
<keyword evidence="2" id="KW-1185">Reference proteome</keyword>
<dbReference type="EMBL" id="BSPC01000069">
    <property type="protein sequence ID" value="GLS23084.1"/>
    <property type="molecule type" value="Genomic_DNA"/>
</dbReference>
<dbReference type="InterPro" id="IPR007710">
    <property type="entry name" value="Nucleoside_deoxyribTrfase"/>
</dbReference>
<dbReference type="SUPFAM" id="SSF52309">
    <property type="entry name" value="N-(deoxy)ribosyltransferase-like"/>
    <property type="match status" value="1"/>
</dbReference>
<protein>
    <submittedName>
        <fullName evidence="1">Nucleoside 2-deoxyribosyltransferase</fullName>
    </submittedName>
</protein>
<gene>
    <name evidence="1" type="ORF">GCM10007874_61040</name>
</gene>
<accession>A0ABQ6CWL3</accession>
<dbReference type="InterPro" id="IPR051239">
    <property type="entry name" value="2'-dNMP_N-hydrolase"/>
</dbReference>
<proteinExistence type="predicted"/>
<dbReference type="PANTHER" id="PTHR15364:SF0">
    <property type="entry name" value="2'-DEOXYNUCLEOSIDE 5'-PHOSPHATE N-HYDROLASE 1"/>
    <property type="match status" value="1"/>
</dbReference>
<dbReference type="Pfam" id="PF05014">
    <property type="entry name" value="Nuc_deoxyrib_tr"/>
    <property type="match status" value="1"/>
</dbReference>
<reference evidence="2" key="1">
    <citation type="journal article" date="2019" name="Int. J. Syst. Evol. Microbiol.">
        <title>The Global Catalogue of Microorganisms (GCM) 10K type strain sequencing project: providing services to taxonomists for standard genome sequencing and annotation.</title>
        <authorList>
            <consortium name="The Broad Institute Genomics Platform"/>
            <consortium name="The Broad Institute Genome Sequencing Center for Infectious Disease"/>
            <person name="Wu L."/>
            <person name="Ma J."/>
        </authorList>
    </citation>
    <scope>NUCLEOTIDE SEQUENCE [LARGE SCALE GENOMIC DNA]</scope>
    <source>
        <strain evidence="2">NBRC 101365</strain>
    </source>
</reference>
<organism evidence="1 2">
    <name type="scientific">Labrys miyagiensis</name>
    <dbReference type="NCBI Taxonomy" id="346912"/>
    <lineage>
        <taxon>Bacteria</taxon>
        <taxon>Pseudomonadati</taxon>
        <taxon>Pseudomonadota</taxon>
        <taxon>Alphaproteobacteria</taxon>
        <taxon>Hyphomicrobiales</taxon>
        <taxon>Xanthobacteraceae</taxon>
        <taxon>Labrys</taxon>
    </lineage>
</organism>
<comment type="caution">
    <text evidence="1">The sequence shown here is derived from an EMBL/GenBank/DDBJ whole genome shotgun (WGS) entry which is preliminary data.</text>
</comment>